<sequence length="140" mass="13272">MSVRHVLAAPAAPHASVHSLAADAYDLTSGRLVGTSAALVALAGVVVGGLALARSAGRVGSGNGGKGAVVALVAGLIGVVVGVVNLAVADGGPGTGNGVIGGVVAVVLGVLAVVLGRLALVRGRRTGRPSRGRDYAGASE</sequence>
<feature type="transmembrane region" description="Helical" evidence="1">
    <location>
        <begin position="37"/>
        <end position="56"/>
    </location>
</feature>
<organism evidence="2 3">
    <name type="scientific">Streptomyces xanthii</name>
    <dbReference type="NCBI Taxonomy" id="2768069"/>
    <lineage>
        <taxon>Bacteria</taxon>
        <taxon>Bacillati</taxon>
        <taxon>Actinomycetota</taxon>
        <taxon>Actinomycetes</taxon>
        <taxon>Kitasatosporales</taxon>
        <taxon>Streptomycetaceae</taxon>
        <taxon>Streptomyces</taxon>
    </lineage>
</organism>
<dbReference type="AlphaFoldDB" id="A0A7H1BHG9"/>
<feature type="transmembrane region" description="Helical" evidence="1">
    <location>
        <begin position="100"/>
        <end position="121"/>
    </location>
</feature>
<keyword evidence="1" id="KW-0812">Transmembrane</keyword>
<dbReference type="KEGG" id="sxn:IAG42_34210"/>
<gene>
    <name evidence="2" type="ORF">IAG42_34210</name>
</gene>
<name>A0A7H1BHG9_9ACTN</name>
<dbReference type="InterPro" id="IPR045770">
    <property type="entry name" value="DUF6223"/>
</dbReference>
<evidence type="ECO:0000313" key="2">
    <source>
        <dbReference type="EMBL" id="QNS08174.1"/>
    </source>
</evidence>
<reference evidence="2 3" key="1">
    <citation type="submission" date="2020-09" db="EMBL/GenBank/DDBJ databases">
        <title>A novel species.</title>
        <authorList>
            <person name="Gao J."/>
        </authorList>
    </citation>
    <scope>NUCLEOTIDE SEQUENCE [LARGE SCALE GENOMIC DNA]</scope>
    <source>
        <strain evidence="2 3">CRXT-Y-14</strain>
    </source>
</reference>
<accession>A0A7H1BHG9</accession>
<feature type="transmembrane region" description="Helical" evidence="1">
    <location>
        <begin position="68"/>
        <end position="88"/>
    </location>
</feature>
<evidence type="ECO:0000313" key="3">
    <source>
        <dbReference type="Proteomes" id="UP000516428"/>
    </source>
</evidence>
<keyword evidence="1" id="KW-1133">Transmembrane helix</keyword>
<dbReference type="Pfam" id="PF19733">
    <property type="entry name" value="DUF6223"/>
    <property type="match status" value="1"/>
</dbReference>
<evidence type="ECO:0000256" key="1">
    <source>
        <dbReference type="SAM" id="Phobius"/>
    </source>
</evidence>
<proteinExistence type="predicted"/>
<dbReference type="EMBL" id="CP061281">
    <property type="protein sequence ID" value="QNS08174.1"/>
    <property type="molecule type" value="Genomic_DNA"/>
</dbReference>
<dbReference type="RefSeq" id="WP_188340835.1">
    <property type="nucleotide sequence ID" value="NZ_CP061281.1"/>
</dbReference>
<dbReference type="Proteomes" id="UP000516428">
    <property type="component" value="Chromosome"/>
</dbReference>
<keyword evidence="3" id="KW-1185">Reference proteome</keyword>
<protein>
    <submittedName>
        <fullName evidence="2">Uncharacterized protein</fullName>
    </submittedName>
</protein>
<keyword evidence="1" id="KW-0472">Membrane</keyword>